<proteinExistence type="predicted"/>
<dbReference type="AlphaFoldDB" id="A0A6A5RUT2"/>
<dbReference type="Proteomes" id="UP000800082">
    <property type="component" value="Unassembled WGS sequence"/>
</dbReference>
<accession>A0A6A5RUT2</accession>
<dbReference type="RefSeq" id="XP_033451577.1">
    <property type="nucleotide sequence ID" value="XM_033590361.1"/>
</dbReference>
<evidence type="ECO:0000313" key="1">
    <source>
        <dbReference type="EMBL" id="KAF1931329.1"/>
    </source>
</evidence>
<organism evidence="1 2">
    <name type="scientific">Didymella exigua CBS 183.55</name>
    <dbReference type="NCBI Taxonomy" id="1150837"/>
    <lineage>
        <taxon>Eukaryota</taxon>
        <taxon>Fungi</taxon>
        <taxon>Dikarya</taxon>
        <taxon>Ascomycota</taxon>
        <taxon>Pezizomycotina</taxon>
        <taxon>Dothideomycetes</taxon>
        <taxon>Pleosporomycetidae</taxon>
        <taxon>Pleosporales</taxon>
        <taxon>Pleosporineae</taxon>
        <taxon>Didymellaceae</taxon>
        <taxon>Didymella</taxon>
    </lineage>
</organism>
<name>A0A6A5RUT2_9PLEO</name>
<sequence>MRPYICQCLTKGAVSPDCWHHWYSPCYSRTVVYRRYWHKSPEAWRVSSDRWRHSRRSGAIGFGNCSGKNIVSTTSERPPITLAPGAVVSLSPSGTALVVGGTTAVLPQVFSAAPQSGAAFVLSGTSPGGNLVESERPQVQNIDAQDESGPIFVILGQTIAPGGPPTTVSSSTLSFAPFGCFLVINGTLTALATLAAIAASYITPTPPTIGNGISRPMGCIAWLLV</sequence>
<dbReference type="OrthoDB" id="3642826at2759"/>
<evidence type="ECO:0000313" key="2">
    <source>
        <dbReference type="Proteomes" id="UP000800082"/>
    </source>
</evidence>
<keyword evidence="2" id="KW-1185">Reference proteome</keyword>
<reference evidence="1" key="1">
    <citation type="journal article" date="2020" name="Stud. Mycol.">
        <title>101 Dothideomycetes genomes: a test case for predicting lifestyles and emergence of pathogens.</title>
        <authorList>
            <person name="Haridas S."/>
            <person name="Albert R."/>
            <person name="Binder M."/>
            <person name="Bloem J."/>
            <person name="Labutti K."/>
            <person name="Salamov A."/>
            <person name="Andreopoulos B."/>
            <person name="Baker S."/>
            <person name="Barry K."/>
            <person name="Bills G."/>
            <person name="Bluhm B."/>
            <person name="Cannon C."/>
            <person name="Castanera R."/>
            <person name="Culley D."/>
            <person name="Daum C."/>
            <person name="Ezra D."/>
            <person name="Gonzalez J."/>
            <person name="Henrissat B."/>
            <person name="Kuo A."/>
            <person name="Liang C."/>
            <person name="Lipzen A."/>
            <person name="Lutzoni F."/>
            <person name="Magnuson J."/>
            <person name="Mondo S."/>
            <person name="Nolan M."/>
            <person name="Ohm R."/>
            <person name="Pangilinan J."/>
            <person name="Park H.-J."/>
            <person name="Ramirez L."/>
            <person name="Alfaro M."/>
            <person name="Sun H."/>
            <person name="Tritt A."/>
            <person name="Yoshinaga Y."/>
            <person name="Zwiers L.-H."/>
            <person name="Turgeon B."/>
            <person name="Goodwin S."/>
            <person name="Spatafora J."/>
            <person name="Crous P."/>
            <person name="Grigoriev I."/>
        </authorList>
    </citation>
    <scope>NUCLEOTIDE SEQUENCE</scope>
    <source>
        <strain evidence="1">CBS 183.55</strain>
    </source>
</reference>
<gene>
    <name evidence="1" type="ORF">M421DRAFT_408904</name>
</gene>
<protein>
    <submittedName>
        <fullName evidence="1">Uncharacterized protein</fullName>
    </submittedName>
</protein>
<dbReference type="EMBL" id="ML978961">
    <property type="protein sequence ID" value="KAF1931329.1"/>
    <property type="molecule type" value="Genomic_DNA"/>
</dbReference>
<dbReference type="GeneID" id="54348025"/>